<dbReference type="AlphaFoldDB" id="A0A545TSU0"/>
<dbReference type="PANTHER" id="PTHR43080:SF2">
    <property type="entry name" value="CBS DOMAIN-CONTAINING PROTEIN"/>
    <property type="match status" value="1"/>
</dbReference>
<evidence type="ECO:0000256" key="1">
    <source>
        <dbReference type="ARBA" id="ARBA00023122"/>
    </source>
</evidence>
<reference evidence="4 5" key="1">
    <citation type="submission" date="2019-07" db="EMBL/GenBank/DDBJ databases">
        <title>Draft genome for Aliikangiella sp. M105.</title>
        <authorList>
            <person name="Wang G."/>
        </authorList>
    </citation>
    <scope>NUCLEOTIDE SEQUENCE [LARGE SCALE GENOMIC DNA]</scope>
    <source>
        <strain evidence="4 5">M105</strain>
    </source>
</reference>
<dbReference type="OrthoDB" id="9802114at2"/>
<proteinExistence type="predicted"/>
<evidence type="ECO:0000256" key="2">
    <source>
        <dbReference type="PROSITE-ProRule" id="PRU00703"/>
    </source>
</evidence>
<protein>
    <submittedName>
        <fullName evidence="4">CBS domain-containing protein</fullName>
    </submittedName>
</protein>
<name>A0A545TSU0_9GAMM</name>
<comment type="caution">
    <text evidence="4">The sequence shown here is derived from an EMBL/GenBank/DDBJ whole genome shotgun (WGS) entry which is preliminary data.</text>
</comment>
<accession>A0A545TSU0</accession>
<keyword evidence="1 2" id="KW-0129">CBS domain</keyword>
<dbReference type="SUPFAM" id="SSF54631">
    <property type="entry name" value="CBS-domain pair"/>
    <property type="match status" value="1"/>
</dbReference>
<evidence type="ECO:0000313" key="4">
    <source>
        <dbReference type="EMBL" id="TQV80289.1"/>
    </source>
</evidence>
<organism evidence="4 5">
    <name type="scientific">Aliikangiella coralliicola</name>
    <dbReference type="NCBI Taxonomy" id="2592383"/>
    <lineage>
        <taxon>Bacteria</taxon>
        <taxon>Pseudomonadati</taxon>
        <taxon>Pseudomonadota</taxon>
        <taxon>Gammaproteobacteria</taxon>
        <taxon>Oceanospirillales</taxon>
        <taxon>Pleioneaceae</taxon>
        <taxon>Aliikangiella</taxon>
    </lineage>
</organism>
<evidence type="ECO:0000313" key="5">
    <source>
        <dbReference type="Proteomes" id="UP000315439"/>
    </source>
</evidence>
<dbReference type="Proteomes" id="UP000315439">
    <property type="component" value="Unassembled WGS sequence"/>
</dbReference>
<dbReference type="InterPro" id="IPR046342">
    <property type="entry name" value="CBS_dom_sf"/>
</dbReference>
<dbReference type="RefSeq" id="WP_142935432.1">
    <property type="nucleotide sequence ID" value="NZ_ML660174.1"/>
</dbReference>
<dbReference type="InterPro" id="IPR051257">
    <property type="entry name" value="Diverse_CBS-Domain"/>
</dbReference>
<dbReference type="Pfam" id="PF00571">
    <property type="entry name" value="CBS"/>
    <property type="match status" value="2"/>
</dbReference>
<dbReference type="EMBL" id="VIKS01000018">
    <property type="protein sequence ID" value="TQV80289.1"/>
    <property type="molecule type" value="Genomic_DNA"/>
</dbReference>
<dbReference type="PROSITE" id="PS51371">
    <property type="entry name" value="CBS"/>
    <property type="match status" value="1"/>
</dbReference>
<dbReference type="InterPro" id="IPR000644">
    <property type="entry name" value="CBS_dom"/>
</dbReference>
<dbReference type="PANTHER" id="PTHR43080">
    <property type="entry name" value="CBS DOMAIN-CONTAINING PROTEIN CBSX3, MITOCHONDRIAL"/>
    <property type="match status" value="1"/>
</dbReference>
<sequence length="139" mass="15074">MASIESIMTPNPVFVSQHSNINKARMLMAEKKVRHLPVKDASSGKLIGMVSQKAVLAHAIKVINQRGFEQLEHTEKSMDVASIMDDSPAVFDISTELLPVAKSLLEQRSGCIAIESEGKLAGVVTSSDFVKLAVQELDN</sequence>
<dbReference type="Gene3D" id="3.10.580.10">
    <property type="entry name" value="CBS-domain"/>
    <property type="match status" value="1"/>
</dbReference>
<dbReference type="SMART" id="SM00116">
    <property type="entry name" value="CBS"/>
    <property type="match status" value="2"/>
</dbReference>
<evidence type="ECO:0000259" key="3">
    <source>
        <dbReference type="PROSITE" id="PS51371"/>
    </source>
</evidence>
<gene>
    <name evidence="4" type="ORF">FLL46_26595</name>
</gene>
<feature type="domain" description="CBS" evidence="3">
    <location>
        <begin position="8"/>
        <end position="66"/>
    </location>
</feature>
<keyword evidence="5" id="KW-1185">Reference proteome</keyword>